<dbReference type="Proteomes" id="UP000245626">
    <property type="component" value="Unassembled WGS sequence"/>
</dbReference>
<proteinExistence type="predicted"/>
<sequence>MAHWFPKAIEEIEQTLQSCQVDQDLDYSPEGLIWNSTGKSQKVREVEDLVGFLTGKGEEKREFYFFTRPRFETFVTVVVGDGDEEESESVFTWSNDMVYILEKLIEHFEDKTQDDDMQRYLRNVRTLGWNNMEELTFTHPQDVDDSLHDPECIEWFKLGGPTISELGDRGSLCPMHITTKIAYHETEVRHYSDKPGSKYENDWRATVETKTLVIRDILVRLKDSMRRV</sequence>
<accession>A0ACD0NVD4</accession>
<name>A0ACD0NVD4_9BASI</name>
<reference evidence="1 2" key="1">
    <citation type="journal article" date="2018" name="Mol. Biol. Evol.">
        <title>Broad Genomic Sampling Reveals a Smut Pathogenic Ancestry of the Fungal Clade Ustilaginomycotina.</title>
        <authorList>
            <person name="Kijpornyongpan T."/>
            <person name="Mondo S.J."/>
            <person name="Barry K."/>
            <person name="Sandor L."/>
            <person name="Lee J."/>
            <person name="Lipzen A."/>
            <person name="Pangilinan J."/>
            <person name="LaButti K."/>
            <person name="Hainaut M."/>
            <person name="Henrissat B."/>
            <person name="Grigoriev I.V."/>
            <person name="Spatafora J.W."/>
            <person name="Aime M.C."/>
        </authorList>
    </citation>
    <scope>NUCLEOTIDE SEQUENCE [LARGE SCALE GENOMIC DNA]</scope>
    <source>
        <strain evidence="1 2">SA 807</strain>
    </source>
</reference>
<evidence type="ECO:0000313" key="2">
    <source>
        <dbReference type="Proteomes" id="UP000245626"/>
    </source>
</evidence>
<keyword evidence="2" id="KW-1185">Reference proteome</keyword>
<evidence type="ECO:0000313" key="1">
    <source>
        <dbReference type="EMBL" id="PWN49775.1"/>
    </source>
</evidence>
<protein>
    <submittedName>
        <fullName evidence="1">Uncharacterized protein</fullName>
    </submittedName>
</protein>
<dbReference type="EMBL" id="KZ820007">
    <property type="protein sequence ID" value="PWN49775.1"/>
    <property type="molecule type" value="Genomic_DNA"/>
</dbReference>
<organism evidence="1 2">
    <name type="scientific">Violaceomyces palustris</name>
    <dbReference type="NCBI Taxonomy" id="1673888"/>
    <lineage>
        <taxon>Eukaryota</taxon>
        <taxon>Fungi</taxon>
        <taxon>Dikarya</taxon>
        <taxon>Basidiomycota</taxon>
        <taxon>Ustilaginomycotina</taxon>
        <taxon>Ustilaginomycetes</taxon>
        <taxon>Violaceomycetales</taxon>
        <taxon>Violaceomycetaceae</taxon>
        <taxon>Violaceomyces</taxon>
    </lineage>
</organism>
<gene>
    <name evidence="1" type="ORF">IE53DRAFT_396904</name>
</gene>